<evidence type="ECO:0000256" key="10">
    <source>
        <dbReference type="SAM" id="MobiDB-lite"/>
    </source>
</evidence>
<organism evidence="12 13">
    <name type="scientific">Eiseniibacteriota bacterium</name>
    <dbReference type="NCBI Taxonomy" id="2212470"/>
    <lineage>
        <taxon>Bacteria</taxon>
        <taxon>Candidatus Eiseniibacteriota</taxon>
    </lineage>
</organism>
<dbReference type="Pfam" id="PF03544">
    <property type="entry name" value="TonB_C"/>
    <property type="match status" value="1"/>
</dbReference>
<evidence type="ECO:0000256" key="7">
    <source>
        <dbReference type="ARBA" id="ARBA00022927"/>
    </source>
</evidence>
<comment type="caution">
    <text evidence="12">The sequence shown here is derived from an EMBL/GenBank/DDBJ whole genome shotgun (WGS) entry which is preliminary data.</text>
</comment>
<feature type="compositionally biased region" description="Pro residues" evidence="10">
    <location>
        <begin position="26"/>
        <end position="36"/>
    </location>
</feature>
<dbReference type="GO" id="GO:0055085">
    <property type="term" value="P:transmembrane transport"/>
    <property type="evidence" value="ECO:0007669"/>
    <property type="project" value="InterPro"/>
</dbReference>
<dbReference type="PANTHER" id="PTHR33446">
    <property type="entry name" value="PROTEIN TONB-RELATED"/>
    <property type="match status" value="1"/>
</dbReference>
<comment type="subcellular location">
    <subcellularLocation>
        <location evidence="1">Cell inner membrane</location>
        <topology evidence="1">Single-pass membrane protein</topology>
        <orientation evidence="1">Periplasmic side</orientation>
    </subcellularLocation>
</comment>
<dbReference type="SUPFAM" id="SSF74653">
    <property type="entry name" value="TolA/TonB C-terminal domain"/>
    <property type="match status" value="1"/>
</dbReference>
<evidence type="ECO:0000256" key="5">
    <source>
        <dbReference type="ARBA" id="ARBA00022519"/>
    </source>
</evidence>
<dbReference type="InterPro" id="IPR051045">
    <property type="entry name" value="TonB-dependent_transducer"/>
</dbReference>
<dbReference type="Proteomes" id="UP000319771">
    <property type="component" value="Unassembled WGS sequence"/>
</dbReference>
<keyword evidence="7" id="KW-0653">Protein transport</keyword>
<keyword evidence="4" id="KW-1003">Cell membrane</keyword>
<keyword evidence="6" id="KW-0812">Transmembrane</keyword>
<evidence type="ECO:0000256" key="8">
    <source>
        <dbReference type="ARBA" id="ARBA00022989"/>
    </source>
</evidence>
<dbReference type="EMBL" id="VBPB01000115">
    <property type="protein sequence ID" value="TMQ72250.1"/>
    <property type="molecule type" value="Genomic_DNA"/>
</dbReference>
<proteinExistence type="inferred from homology"/>
<reference evidence="12 13" key="1">
    <citation type="journal article" date="2019" name="Nat. Microbiol.">
        <title>Mediterranean grassland soil C-N compound turnover is dependent on rainfall and depth, and is mediated by genomically divergent microorganisms.</title>
        <authorList>
            <person name="Diamond S."/>
            <person name="Andeer P.F."/>
            <person name="Li Z."/>
            <person name="Crits-Christoph A."/>
            <person name="Burstein D."/>
            <person name="Anantharaman K."/>
            <person name="Lane K.R."/>
            <person name="Thomas B.C."/>
            <person name="Pan C."/>
            <person name="Northen T.R."/>
            <person name="Banfield J.F."/>
        </authorList>
    </citation>
    <scope>NUCLEOTIDE SEQUENCE [LARGE SCALE GENOMIC DNA]</scope>
    <source>
        <strain evidence="12">WS_11</strain>
    </source>
</reference>
<evidence type="ECO:0000313" key="13">
    <source>
        <dbReference type="Proteomes" id="UP000319771"/>
    </source>
</evidence>
<keyword evidence="3" id="KW-0813">Transport</keyword>
<keyword evidence="8" id="KW-1133">Transmembrane helix</keyword>
<feature type="region of interest" description="Disordered" evidence="10">
    <location>
        <begin position="18"/>
        <end position="105"/>
    </location>
</feature>
<sequence>WEAEAPVAAATGALPDAAALAKKPAAPVPPPTPATEPPATATPAKEHAVAETLLAKQPAEPAPAKAPEPAAPMPTQVSTPAPATATPAAKTAPASSQPAASATAPAVGTVAGKAPMPPTATLPETLRLSLPERNPPSVWPRMLALPALDYPEAARSKGVQGVVWVLALVDTAGQVRATRIDRGIPELNESALAWVTKARFAPCVRDGATLSFWIRVAVRFTLS</sequence>
<evidence type="ECO:0000256" key="4">
    <source>
        <dbReference type="ARBA" id="ARBA00022475"/>
    </source>
</evidence>
<keyword evidence="5" id="KW-0997">Cell inner membrane</keyword>
<dbReference type="InterPro" id="IPR037682">
    <property type="entry name" value="TonB_C"/>
</dbReference>
<feature type="domain" description="TonB C-terminal" evidence="11">
    <location>
        <begin position="135"/>
        <end position="223"/>
    </location>
</feature>
<dbReference type="NCBIfam" id="TIGR01352">
    <property type="entry name" value="tonB_Cterm"/>
    <property type="match status" value="1"/>
</dbReference>
<evidence type="ECO:0000256" key="9">
    <source>
        <dbReference type="ARBA" id="ARBA00023136"/>
    </source>
</evidence>
<name>A0A538U8R0_UNCEI</name>
<feature type="non-terminal residue" evidence="12">
    <location>
        <position position="1"/>
    </location>
</feature>
<dbReference type="PANTHER" id="PTHR33446:SF2">
    <property type="entry name" value="PROTEIN TONB"/>
    <property type="match status" value="1"/>
</dbReference>
<evidence type="ECO:0000256" key="6">
    <source>
        <dbReference type="ARBA" id="ARBA00022692"/>
    </source>
</evidence>
<gene>
    <name evidence="12" type="ORF">E6K81_08030</name>
</gene>
<dbReference type="AlphaFoldDB" id="A0A538U8R0"/>
<evidence type="ECO:0000256" key="2">
    <source>
        <dbReference type="ARBA" id="ARBA00006555"/>
    </source>
</evidence>
<dbReference type="PROSITE" id="PS52015">
    <property type="entry name" value="TONB_CTD"/>
    <property type="match status" value="1"/>
</dbReference>
<evidence type="ECO:0000259" key="11">
    <source>
        <dbReference type="PROSITE" id="PS52015"/>
    </source>
</evidence>
<protein>
    <submittedName>
        <fullName evidence="12">Energy transducer TonB</fullName>
    </submittedName>
</protein>
<keyword evidence="9" id="KW-0472">Membrane</keyword>
<evidence type="ECO:0000256" key="1">
    <source>
        <dbReference type="ARBA" id="ARBA00004383"/>
    </source>
</evidence>
<feature type="compositionally biased region" description="Pro residues" evidence="10">
    <location>
        <begin position="60"/>
        <end position="72"/>
    </location>
</feature>
<evidence type="ECO:0000313" key="12">
    <source>
        <dbReference type="EMBL" id="TMQ72250.1"/>
    </source>
</evidence>
<dbReference type="GO" id="GO:0098797">
    <property type="term" value="C:plasma membrane protein complex"/>
    <property type="evidence" value="ECO:0007669"/>
    <property type="project" value="TreeGrafter"/>
</dbReference>
<accession>A0A538U8R0</accession>
<dbReference type="GO" id="GO:0031992">
    <property type="term" value="F:energy transducer activity"/>
    <property type="evidence" value="ECO:0007669"/>
    <property type="project" value="TreeGrafter"/>
</dbReference>
<feature type="compositionally biased region" description="Low complexity" evidence="10">
    <location>
        <begin position="73"/>
        <end position="105"/>
    </location>
</feature>
<dbReference type="GO" id="GO:0015031">
    <property type="term" value="P:protein transport"/>
    <property type="evidence" value="ECO:0007669"/>
    <property type="project" value="UniProtKB-KW"/>
</dbReference>
<dbReference type="Gene3D" id="3.30.1150.10">
    <property type="match status" value="1"/>
</dbReference>
<evidence type="ECO:0000256" key="3">
    <source>
        <dbReference type="ARBA" id="ARBA00022448"/>
    </source>
</evidence>
<comment type="similarity">
    <text evidence="2">Belongs to the TonB family.</text>
</comment>
<dbReference type="InterPro" id="IPR006260">
    <property type="entry name" value="TonB/TolA_C"/>
</dbReference>